<gene>
    <name evidence="1" type="ORF">UFOVP447_168</name>
</gene>
<evidence type="ECO:0000313" key="1">
    <source>
        <dbReference type="EMBL" id="CAB4143522.1"/>
    </source>
</evidence>
<reference evidence="1" key="1">
    <citation type="submission" date="2020-04" db="EMBL/GenBank/DDBJ databases">
        <authorList>
            <person name="Chiriac C."/>
            <person name="Salcher M."/>
            <person name="Ghai R."/>
            <person name="Kavagutti S V."/>
        </authorList>
    </citation>
    <scope>NUCLEOTIDE SEQUENCE</scope>
</reference>
<accession>A0A6J5MB67</accession>
<organism evidence="1">
    <name type="scientific">uncultured Caudovirales phage</name>
    <dbReference type="NCBI Taxonomy" id="2100421"/>
    <lineage>
        <taxon>Viruses</taxon>
        <taxon>Duplodnaviria</taxon>
        <taxon>Heunggongvirae</taxon>
        <taxon>Uroviricota</taxon>
        <taxon>Caudoviricetes</taxon>
        <taxon>Peduoviridae</taxon>
        <taxon>Maltschvirus</taxon>
        <taxon>Maltschvirus maltsch</taxon>
    </lineage>
</organism>
<proteinExistence type="predicted"/>
<protein>
    <submittedName>
        <fullName evidence="1">Uncharacterized protein</fullName>
    </submittedName>
</protein>
<sequence length="51" mass="6015">MSEEEFDAKARTLAKRIDECPIDDFEQMRQLLDEVEEVRLAFVKLQGLNDE</sequence>
<name>A0A6J5MB67_9CAUD</name>
<dbReference type="EMBL" id="LR796423">
    <property type="protein sequence ID" value="CAB4143522.1"/>
    <property type="molecule type" value="Genomic_DNA"/>
</dbReference>